<dbReference type="EMBL" id="KZ505808">
    <property type="protein sequence ID" value="PKU44714.1"/>
    <property type="molecule type" value="Genomic_DNA"/>
</dbReference>
<evidence type="ECO:0000313" key="2">
    <source>
        <dbReference type="Proteomes" id="UP000233556"/>
    </source>
</evidence>
<evidence type="ECO:0000313" key="1">
    <source>
        <dbReference type="EMBL" id="PKU44714.1"/>
    </source>
</evidence>
<dbReference type="PANTHER" id="PTHR33332">
    <property type="entry name" value="REVERSE TRANSCRIPTASE DOMAIN-CONTAINING PROTEIN"/>
    <property type="match status" value="1"/>
</dbReference>
<proteinExistence type="predicted"/>
<sequence>MKLVKDLEHKIYEEWLKELGLFTLEKRRLKGDLIALYSYLKGGCRETTAGKHVLTIIIKILLESLLRHMENKNVIGDSQHGFTKSKSSLTNRVAFYGDRDSGIECILSKFADDTKLCGAVSTQEGRDAIQKDLDTFQRRVHADLMKFNQAKHKVLQLGHGNSKHKYRLGRERTEQCNKQS</sequence>
<reference evidence="2" key="1">
    <citation type="submission" date="2017-11" db="EMBL/GenBank/DDBJ databases">
        <authorList>
            <person name="Lima N.C."/>
            <person name="Parody-Merino A.M."/>
            <person name="Battley P.F."/>
            <person name="Fidler A.E."/>
            <person name="Prosdocimi F."/>
        </authorList>
    </citation>
    <scope>NUCLEOTIDE SEQUENCE [LARGE SCALE GENOMIC DNA]</scope>
</reference>
<keyword evidence="1" id="KW-0808">Transferase</keyword>
<dbReference type="Proteomes" id="UP000233556">
    <property type="component" value="Unassembled WGS sequence"/>
</dbReference>
<gene>
    <name evidence="1" type="ORF">llap_4988</name>
</gene>
<keyword evidence="1" id="KW-0695">RNA-directed DNA polymerase</keyword>
<protein>
    <submittedName>
        <fullName evidence="1">Rna-directed dna polymerase from mobile element jockey-like</fullName>
    </submittedName>
</protein>
<dbReference type="GO" id="GO:0003964">
    <property type="term" value="F:RNA-directed DNA polymerase activity"/>
    <property type="evidence" value="ECO:0007669"/>
    <property type="project" value="UniProtKB-KW"/>
</dbReference>
<dbReference type="AlphaFoldDB" id="A0A2I0UF96"/>
<accession>A0A2I0UF96</accession>
<name>A0A2I0UF96_LIMLA</name>
<reference evidence="2" key="2">
    <citation type="submission" date="2017-12" db="EMBL/GenBank/DDBJ databases">
        <title>Genome sequence of the Bar-tailed Godwit (Limosa lapponica baueri).</title>
        <authorList>
            <person name="Lima N.C.B."/>
            <person name="Parody-Merino A.M."/>
            <person name="Battley P.F."/>
            <person name="Fidler A.E."/>
            <person name="Prosdocimi F."/>
        </authorList>
    </citation>
    <scope>NUCLEOTIDE SEQUENCE [LARGE SCALE GENOMIC DNA]</scope>
</reference>
<keyword evidence="1" id="KW-0548">Nucleotidyltransferase</keyword>
<keyword evidence="2" id="KW-1185">Reference proteome</keyword>
<dbReference type="OrthoDB" id="258495at2759"/>
<organism evidence="1 2">
    <name type="scientific">Limosa lapponica baueri</name>
    <dbReference type="NCBI Taxonomy" id="1758121"/>
    <lineage>
        <taxon>Eukaryota</taxon>
        <taxon>Metazoa</taxon>
        <taxon>Chordata</taxon>
        <taxon>Craniata</taxon>
        <taxon>Vertebrata</taxon>
        <taxon>Euteleostomi</taxon>
        <taxon>Archelosauria</taxon>
        <taxon>Archosauria</taxon>
        <taxon>Dinosauria</taxon>
        <taxon>Saurischia</taxon>
        <taxon>Theropoda</taxon>
        <taxon>Coelurosauria</taxon>
        <taxon>Aves</taxon>
        <taxon>Neognathae</taxon>
        <taxon>Neoaves</taxon>
        <taxon>Charadriiformes</taxon>
        <taxon>Scolopacidae</taxon>
        <taxon>Limosa</taxon>
    </lineage>
</organism>